<dbReference type="InterPro" id="IPR036236">
    <property type="entry name" value="Znf_C2H2_sf"/>
</dbReference>
<feature type="domain" description="C2H2-type" evidence="12">
    <location>
        <begin position="1053"/>
        <end position="1080"/>
    </location>
</feature>
<evidence type="ECO:0000256" key="11">
    <source>
        <dbReference type="PROSITE-ProRule" id="PRU00042"/>
    </source>
</evidence>
<dbReference type="SUPFAM" id="SSF57667">
    <property type="entry name" value="beta-beta-alpha zinc fingers"/>
    <property type="match status" value="13"/>
</dbReference>
<dbReference type="InParanoid" id="A0A6P7X1J8"/>
<feature type="domain" description="C2H2-type" evidence="12">
    <location>
        <begin position="1193"/>
        <end position="1220"/>
    </location>
</feature>
<dbReference type="Gene3D" id="3.60.10.10">
    <property type="entry name" value="Endonuclease/exonuclease/phosphatase"/>
    <property type="match status" value="1"/>
</dbReference>
<keyword evidence="6" id="KW-0862">Zinc</keyword>
<feature type="domain" description="C2H2-type" evidence="12">
    <location>
        <begin position="1277"/>
        <end position="1304"/>
    </location>
</feature>
<dbReference type="Gene3D" id="3.30.160.60">
    <property type="entry name" value="Classic Zinc Finger"/>
    <property type="match status" value="25"/>
</dbReference>
<dbReference type="GO" id="GO:0008270">
    <property type="term" value="F:zinc ion binding"/>
    <property type="evidence" value="ECO:0007669"/>
    <property type="project" value="UniProtKB-KW"/>
</dbReference>
<name>A0A6P7X1J8_9AMPH</name>
<evidence type="ECO:0000313" key="15">
    <source>
        <dbReference type="RefSeq" id="XP_030046348.1"/>
    </source>
</evidence>
<comment type="similarity">
    <text evidence="2">Belongs to the krueppel C2H2-type zinc-finger protein family.</text>
</comment>
<dbReference type="FunFam" id="3.30.160.60:FF:002343">
    <property type="entry name" value="Zinc finger protein 33A"/>
    <property type="match status" value="11"/>
</dbReference>
<feature type="domain" description="C2H2-type" evidence="12">
    <location>
        <begin position="1137"/>
        <end position="1164"/>
    </location>
</feature>
<feature type="domain" description="C2H2-type" evidence="12">
    <location>
        <begin position="1333"/>
        <end position="1360"/>
    </location>
</feature>
<keyword evidence="7" id="KW-0805">Transcription regulation</keyword>
<dbReference type="Pfam" id="PF00078">
    <property type="entry name" value="RVT_1"/>
    <property type="match status" value="1"/>
</dbReference>
<evidence type="ECO:0000256" key="10">
    <source>
        <dbReference type="ARBA" id="ARBA00023242"/>
    </source>
</evidence>
<dbReference type="FunFam" id="3.30.160.60:FF:002716">
    <property type="entry name" value="Zinc finger protein 212"/>
    <property type="match status" value="1"/>
</dbReference>
<dbReference type="FunFam" id="3.30.160.60:FF:000759">
    <property type="entry name" value="zinc finger protein 16"/>
    <property type="match status" value="9"/>
</dbReference>
<feature type="domain" description="C2H2-type" evidence="12">
    <location>
        <begin position="717"/>
        <end position="744"/>
    </location>
</feature>
<dbReference type="GeneID" id="115460730"/>
<evidence type="ECO:0000256" key="2">
    <source>
        <dbReference type="ARBA" id="ARBA00006991"/>
    </source>
</evidence>
<feature type="domain" description="C2H2-type" evidence="12">
    <location>
        <begin position="885"/>
        <end position="912"/>
    </location>
</feature>
<dbReference type="InterPro" id="IPR000477">
    <property type="entry name" value="RT_dom"/>
</dbReference>
<dbReference type="InterPro" id="IPR036691">
    <property type="entry name" value="Endo/exonu/phosph_ase_sf"/>
</dbReference>
<dbReference type="GO" id="GO:0000981">
    <property type="term" value="F:DNA-binding transcription factor activity, RNA polymerase II-specific"/>
    <property type="evidence" value="ECO:0007669"/>
    <property type="project" value="TreeGrafter"/>
</dbReference>
<dbReference type="RefSeq" id="XP_030046348.1">
    <property type="nucleotide sequence ID" value="XM_030190488.1"/>
</dbReference>
<evidence type="ECO:0000259" key="12">
    <source>
        <dbReference type="PROSITE" id="PS50157"/>
    </source>
</evidence>
<feature type="domain" description="C2H2-type" evidence="12">
    <location>
        <begin position="1025"/>
        <end position="1052"/>
    </location>
</feature>
<dbReference type="SUPFAM" id="SSF56672">
    <property type="entry name" value="DNA/RNA polymerases"/>
    <property type="match status" value="1"/>
</dbReference>
<dbReference type="OrthoDB" id="9411774at2759"/>
<dbReference type="KEGG" id="muo:115460730"/>
<keyword evidence="8" id="KW-0238">DNA-binding</keyword>
<feature type="domain" description="C2H2-type" evidence="12">
    <location>
        <begin position="913"/>
        <end position="940"/>
    </location>
</feature>
<feature type="domain" description="C2H2-type" evidence="12">
    <location>
        <begin position="773"/>
        <end position="800"/>
    </location>
</feature>
<dbReference type="FunFam" id="3.30.160.60:FF:002604">
    <property type="entry name" value="Zinc finger protein 715"/>
    <property type="match status" value="1"/>
</dbReference>
<evidence type="ECO:0000256" key="3">
    <source>
        <dbReference type="ARBA" id="ARBA00022723"/>
    </source>
</evidence>
<keyword evidence="10" id="KW-0539">Nucleus</keyword>
<accession>A0A6P7X1J8</accession>
<proteinExistence type="inferred from homology"/>
<feature type="domain" description="C2H2-type" evidence="12">
    <location>
        <begin position="801"/>
        <end position="828"/>
    </location>
</feature>
<feature type="domain" description="C2H2-type" evidence="12">
    <location>
        <begin position="1165"/>
        <end position="1192"/>
    </location>
</feature>
<dbReference type="SMART" id="SM00355">
    <property type="entry name" value="ZnF_C2H2"/>
    <property type="match status" value="25"/>
</dbReference>
<dbReference type="GO" id="GO:0000978">
    <property type="term" value="F:RNA polymerase II cis-regulatory region sequence-specific DNA binding"/>
    <property type="evidence" value="ECO:0007669"/>
    <property type="project" value="TreeGrafter"/>
</dbReference>
<protein>
    <submittedName>
        <fullName evidence="15">Zinc finger protein 721-like</fullName>
    </submittedName>
</protein>
<feature type="domain" description="Reverse transcriptase" evidence="13">
    <location>
        <begin position="352"/>
        <end position="626"/>
    </location>
</feature>
<dbReference type="InterPro" id="IPR043502">
    <property type="entry name" value="DNA/RNA_pol_sf"/>
</dbReference>
<feature type="domain" description="C2H2-type" evidence="12">
    <location>
        <begin position="969"/>
        <end position="996"/>
    </location>
</feature>
<dbReference type="PROSITE" id="PS50878">
    <property type="entry name" value="RT_POL"/>
    <property type="match status" value="1"/>
</dbReference>
<feature type="domain" description="C2H2-type" evidence="12">
    <location>
        <begin position="666"/>
        <end position="688"/>
    </location>
</feature>
<keyword evidence="3" id="KW-0479">Metal-binding</keyword>
<dbReference type="SUPFAM" id="SSF56219">
    <property type="entry name" value="DNase I-like"/>
    <property type="match status" value="1"/>
</dbReference>
<evidence type="ECO:0000313" key="14">
    <source>
        <dbReference type="Proteomes" id="UP000515156"/>
    </source>
</evidence>
<feature type="domain" description="C2H2-type" evidence="12">
    <location>
        <begin position="941"/>
        <end position="968"/>
    </location>
</feature>
<keyword evidence="4" id="KW-0677">Repeat</keyword>
<evidence type="ECO:0000256" key="7">
    <source>
        <dbReference type="ARBA" id="ARBA00023015"/>
    </source>
</evidence>
<dbReference type="FunFam" id="3.30.160.60:FF:000358">
    <property type="entry name" value="zinc finger protein 24"/>
    <property type="match status" value="1"/>
</dbReference>
<reference evidence="15" key="1">
    <citation type="submission" date="2025-08" db="UniProtKB">
        <authorList>
            <consortium name="RefSeq"/>
        </authorList>
    </citation>
    <scope>IDENTIFICATION</scope>
</reference>
<evidence type="ECO:0000256" key="5">
    <source>
        <dbReference type="ARBA" id="ARBA00022771"/>
    </source>
</evidence>
<feature type="domain" description="C2H2-type" evidence="12">
    <location>
        <begin position="829"/>
        <end position="856"/>
    </location>
</feature>
<dbReference type="CDD" id="cd01650">
    <property type="entry name" value="RT_nLTR_like"/>
    <property type="match status" value="1"/>
</dbReference>
<dbReference type="Pfam" id="PF00096">
    <property type="entry name" value="zf-C2H2"/>
    <property type="match status" value="23"/>
</dbReference>
<dbReference type="PROSITE" id="PS00028">
    <property type="entry name" value="ZINC_FINGER_C2H2_1"/>
    <property type="match status" value="24"/>
</dbReference>
<feature type="domain" description="C2H2-type" evidence="12">
    <location>
        <begin position="997"/>
        <end position="1024"/>
    </location>
</feature>
<evidence type="ECO:0000256" key="8">
    <source>
        <dbReference type="ARBA" id="ARBA00023125"/>
    </source>
</evidence>
<keyword evidence="5 11" id="KW-0863">Zinc-finger</keyword>
<evidence type="ECO:0000259" key="13">
    <source>
        <dbReference type="PROSITE" id="PS50878"/>
    </source>
</evidence>
<feature type="domain" description="C2H2-type" evidence="12">
    <location>
        <begin position="1249"/>
        <end position="1276"/>
    </location>
</feature>
<evidence type="ECO:0000256" key="6">
    <source>
        <dbReference type="ARBA" id="ARBA00022833"/>
    </source>
</evidence>
<evidence type="ECO:0000256" key="4">
    <source>
        <dbReference type="ARBA" id="ARBA00022737"/>
    </source>
</evidence>
<evidence type="ECO:0000256" key="9">
    <source>
        <dbReference type="ARBA" id="ARBA00023163"/>
    </source>
</evidence>
<feature type="domain" description="C2H2-type" evidence="12">
    <location>
        <begin position="1109"/>
        <end position="1136"/>
    </location>
</feature>
<gene>
    <name evidence="15" type="primary">LOC115460730</name>
</gene>
<feature type="domain" description="C2H2-type" evidence="12">
    <location>
        <begin position="745"/>
        <end position="772"/>
    </location>
</feature>
<feature type="domain" description="C2H2-type" evidence="12">
    <location>
        <begin position="689"/>
        <end position="716"/>
    </location>
</feature>
<dbReference type="Proteomes" id="UP000515156">
    <property type="component" value="Chromosome 1"/>
</dbReference>
<organism evidence="14 15">
    <name type="scientific">Microcaecilia unicolor</name>
    <dbReference type="NCBI Taxonomy" id="1415580"/>
    <lineage>
        <taxon>Eukaryota</taxon>
        <taxon>Metazoa</taxon>
        <taxon>Chordata</taxon>
        <taxon>Craniata</taxon>
        <taxon>Vertebrata</taxon>
        <taxon>Euteleostomi</taxon>
        <taxon>Amphibia</taxon>
        <taxon>Gymnophiona</taxon>
        <taxon>Siphonopidae</taxon>
        <taxon>Microcaecilia</taxon>
    </lineage>
</organism>
<dbReference type="PANTHER" id="PTHR23226">
    <property type="entry name" value="ZINC FINGER AND SCAN DOMAIN-CONTAINING"/>
    <property type="match status" value="1"/>
</dbReference>
<keyword evidence="14" id="KW-1185">Reference proteome</keyword>
<evidence type="ECO:0000256" key="1">
    <source>
        <dbReference type="ARBA" id="ARBA00004123"/>
    </source>
</evidence>
<dbReference type="PROSITE" id="PS50157">
    <property type="entry name" value="ZINC_FINGER_C2H2_2"/>
    <property type="match status" value="25"/>
</dbReference>
<comment type="subcellular location">
    <subcellularLocation>
        <location evidence="1">Nucleus</location>
    </subcellularLocation>
</comment>
<dbReference type="FunFam" id="3.30.160.60:FF:002090">
    <property type="entry name" value="Zinc finger protein 473"/>
    <property type="match status" value="1"/>
</dbReference>
<feature type="domain" description="C2H2-type" evidence="12">
    <location>
        <begin position="857"/>
        <end position="884"/>
    </location>
</feature>
<feature type="domain" description="C2H2-type" evidence="12">
    <location>
        <begin position="1221"/>
        <end position="1248"/>
    </location>
</feature>
<dbReference type="InterPro" id="IPR013087">
    <property type="entry name" value="Znf_C2H2_type"/>
</dbReference>
<dbReference type="GO" id="GO:0005634">
    <property type="term" value="C:nucleus"/>
    <property type="evidence" value="ECO:0007669"/>
    <property type="project" value="UniProtKB-SubCell"/>
</dbReference>
<feature type="domain" description="C2H2-type" evidence="12">
    <location>
        <begin position="1305"/>
        <end position="1332"/>
    </location>
</feature>
<feature type="domain" description="C2H2-type" evidence="12">
    <location>
        <begin position="1081"/>
        <end position="1108"/>
    </location>
</feature>
<sequence>MDHTLDRSGLPQQQVSSDSRALGSLASSLGTLDIWRLSHKTMRDYTFFSPVHKSYSRIDYIFLDVSLVERGPQAGIGNATISDHAPVWVTLPTIRAEVKDKRWMLNTDLLQEGEVVEGCKKVLKEYLELNMESGPPLGVVWDAMKAVSRGYFVQLASKRARIRRAQLAQCLARIRCLEAQHKSGGSPEVLEELRGQRLQLDSIYSEQLSWIQNRNRVRSYEFTNKAGRLLAIKLRRRKVDRAVTHIKGERGEMLNTAESIRRRFSEFYQRLYAQEINPPAESILEYLADSGLASFTEQQRTMLDAPVTPVEIQKAIQHLPSCKSPGLDGLPNEFYKKFALELAPLLADLFNLSGKGEALPASMLEAWIAVLPKPNKDHTDCGSYRPISVLNADVKILAKVLANRLAPLLPAVIHPDQVGFVAYRKASDNTRRVVDLMYLAKKMKKPLCLLSLDAEKAFDRVHWPFMYKVMEAFGVGPQFRGWIQAFYESPKACIRVNGGNSATIPLHRGTRQGCPLSPLLFAMVMEPFATRLRNNPDISGLSIGGREHKLSLFADDLLLFVTRPLTTFPGLLGEIEEFSTVSGFKVNMSKSEVLNVSLPEELVGTLRSTYAFRWADRSIRYLGVNLTARLSELFAVNYKGLAGTLTEDLGRWGDLDLSWFGRIAACGKSLSTKGKLTIHQRIHTGEKPFTCTECGKSYTEKKALTRHQKIHTGEKPFTCTECNKSFSKKETLTTHQRMHIGEKPFTCTECGKSFYEKKRLTSHQRIHTGEKPFTCTECGKSFSIKETLTTHQRMHIGEKPFTCTECGKSFYEKKTLTSHQRIHTGEKPFTCTDCGKSFSKKQILTIHQRIHTGEKPFTCTDCGKGFIAKQTLTTHQRMHTGEKPFTCTECGKSFTEKKKLTKHQRLHTGEKPFTCTECGKSFTEKKTLTRHQKIHTGEKPFICNQCGKSFSIMGRLTIHQTIHTGEKPFPCSECGKSFSTKGKLIIHQRIHTGEKPFTCIECGKSFTEKTTLTKHQRIHTGEKPFTCTECGKSFSKKQTLTIHQRIHTGEKPFTCTECGKSFTKKKTLTRHQRIHTGEEPFTCTECGKSFSKKQTLTIHQRMHTGEKPFTCTECGKSFIAKETLTTHQRMHTGEKPFTCTECGKSFTDKKRLTRHQRLHTGGKPFTCTDCGKSFSKKQTLTIHQRIHTGEKPFTCTECGKSFIAKETLTTHQRMHTGEKPFTCTVCGKSFTEKKRLTKHQRIHTGEKPFTCSECYKSFTEKKTLTIHQRIHTGEKPFTCTECGKSFTEKTKMYKHQRIHTVEKPYKCSECDKSFRKKEKLTTHQKIHTGEKPFICNQCGKSFSKKGTLTIHQRIHTGMKPFICTECN</sequence>
<keyword evidence="9" id="KW-0804">Transcription</keyword>
<dbReference type="PANTHER" id="PTHR23226:SF377">
    <property type="entry name" value="ZINC FINGER AND SCAN DOMAIN-CONTAINING PROTEIN 20"/>
    <property type="match status" value="1"/>
</dbReference>